<evidence type="ECO:0000256" key="6">
    <source>
        <dbReference type="PROSITE-ProRule" id="PRU01240"/>
    </source>
</evidence>
<dbReference type="PROSITE" id="PS00137">
    <property type="entry name" value="SUBTILASE_HIS"/>
    <property type="match status" value="1"/>
</dbReference>
<dbReference type="GO" id="GO:0004252">
    <property type="term" value="F:serine-type endopeptidase activity"/>
    <property type="evidence" value="ECO:0007669"/>
    <property type="project" value="UniProtKB-UniRule"/>
</dbReference>
<evidence type="ECO:0000256" key="3">
    <source>
        <dbReference type="ARBA" id="ARBA00022801"/>
    </source>
</evidence>
<dbReference type="InterPro" id="IPR008979">
    <property type="entry name" value="Galactose-bd-like_sf"/>
</dbReference>
<dbReference type="InterPro" id="IPR022398">
    <property type="entry name" value="Peptidase_S8_His-AS"/>
</dbReference>
<dbReference type="InterPro" id="IPR015500">
    <property type="entry name" value="Peptidase_S8_subtilisin-rel"/>
</dbReference>
<dbReference type="PROSITE" id="PS00138">
    <property type="entry name" value="SUBTILASE_SER"/>
    <property type="match status" value="1"/>
</dbReference>
<gene>
    <name evidence="9" type="ORF">OG327_03525</name>
</gene>
<evidence type="ECO:0000256" key="2">
    <source>
        <dbReference type="ARBA" id="ARBA00022670"/>
    </source>
</evidence>
<evidence type="ECO:0000256" key="7">
    <source>
        <dbReference type="SAM" id="MobiDB-lite"/>
    </source>
</evidence>
<protein>
    <submittedName>
        <fullName evidence="9">S8 family serine peptidase</fullName>
    </submittedName>
</protein>
<evidence type="ECO:0000313" key="9">
    <source>
        <dbReference type="EMBL" id="WTU72478.1"/>
    </source>
</evidence>
<dbReference type="AlphaFoldDB" id="A0AAU2JJD0"/>
<dbReference type="InterPro" id="IPR034058">
    <property type="entry name" value="TagA/B/C/D_pept_dom"/>
</dbReference>
<evidence type="ECO:0000259" key="8">
    <source>
        <dbReference type="Pfam" id="PF00082"/>
    </source>
</evidence>
<dbReference type="InterPro" id="IPR000209">
    <property type="entry name" value="Peptidase_S8/S53_dom"/>
</dbReference>
<dbReference type="Gene3D" id="3.40.50.200">
    <property type="entry name" value="Peptidase S8/S53 domain"/>
    <property type="match status" value="1"/>
</dbReference>
<dbReference type="InterPro" id="IPR023828">
    <property type="entry name" value="Peptidase_S8_Ser-AS"/>
</dbReference>
<dbReference type="CDD" id="cd04842">
    <property type="entry name" value="Peptidases_S8_Kp43_protease"/>
    <property type="match status" value="1"/>
</dbReference>
<dbReference type="PROSITE" id="PS51892">
    <property type="entry name" value="SUBTILASE"/>
    <property type="match status" value="1"/>
</dbReference>
<dbReference type="Gene3D" id="2.60.120.380">
    <property type="match status" value="1"/>
</dbReference>
<comment type="similarity">
    <text evidence="1 6">Belongs to the peptidase S8 family.</text>
</comment>
<reference evidence="9" key="1">
    <citation type="submission" date="2022-10" db="EMBL/GenBank/DDBJ databases">
        <title>The complete genomes of actinobacterial strains from the NBC collection.</title>
        <authorList>
            <person name="Joergensen T.S."/>
            <person name="Alvarez Arevalo M."/>
            <person name="Sterndorff E.B."/>
            <person name="Faurdal D."/>
            <person name="Vuksanovic O."/>
            <person name="Mourched A.-S."/>
            <person name="Charusanti P."/>
            <person name="Shaw S."/>
            <person name="Blin K."/>
            <person name="Weber T."/>
        </authorList>
    </citation>
    <scope>NUCLEOTIDE SEQUENCE</scope>
    <source>
        <strain evidence="9">NBC_00049</strain>
    </source>
</reference>
<accession>A0AAU2JJD0</accession>
<name>A0AAU2JJD0_9ACTN</name>
<evidence type="ECO:0000256" key="1">
    <source>
        <dbReference type="ARBA" id="ARBA00011073"/>
    </source>
</evidence>
<dbReference type="EMBL" id="CP108264">
    <property type="protein sequence ID" value="WTU72478.1"/>
    <property type="molecule type" value="Genomic_DNA"/>
</dbReference>
<feature type="region of interest" description="Disordered" evidence="7">
    <location>
        <begin position="56"/>
        <end position="86"/>
    </location>
</feature>
<feature type="domain" description="Peptidase S8/S53" evidence="8">
    <location>
        <begin position="288"/>
        <end position="613"/>
    </location>
</feature>
<dbReference type="InterPro" id="IPR051048">
    <property type="entry name" value="Peptidase_S8/S53_subtilisin"/>
</dbReference>
<feature type="active site" description="Charge relay system" evidence="5 6">
    <location>
        <position position="555"/>
    </location>
</feature>
<sequence>MRVIAYYMHEAERDEAARQLANASVTESFVIGDIDAAGVSSLEAAGLTVDRLDPAPRAESAAMARRRTAGAEPRSEETPESEEAPLEPGVAAPWVLQLGEPLLEPHRTAIEDQGVTLERALSTTTRPESVSGKAYLVNATPEQADDLVNLPFVVSVERFGTRLAEPVRMRGERPRGGPVRGGGGESPDRAPGTRKWDLRLTDAQARAGVLELLAQHAGPGELVVMAEAGHRIRIDLAEGSALEDRIPQFTGVLEMAEYVPPKFLNDVALGLLGVTSQGGVDGAVPFKGKGQIVGVADTGLDRTHPDFAGRIVDAVALGRPGDSSDPHGHGTHVAGSVLGSGAASQGTFRGAAPEAKLYFQSVMDAGGGLGGLPLLLADLFEQAYEEGVRIHNNSWGSETFSAYAVNSDEVDAYVQQRRDMLVVIAAGNEGTAKQRLHSSPGFVDWASIGSPGSCKNGLTVGAGRSSRTSGGHSRLKWSDWNGMFPDDPLAAQHISGDPEGLAGFSSRGPCDDWRVKPDVVAPGTDILSTRSALAPEESFWGLHANGRYAFMGGTSMATPLVSGCAALVREYYVEERSASPSAALLKATLINGTRRLTGADSLARHPHYHQGFGAIDMRASLPGPGNPDLVLEFADTWETPARQLMATGDRIRFSVEAAAGLPLRLCMAYTDLPGRSLQNDLSMIVQAPDGTKHAGNAGLPDQLLATDSTNNVEIVRLAEPETGKYLIHIFARNLLKGPQDYALVVTGRLTSPLKRLAG</sequence>
<proteinExistence type="inferred from homology"/>
<dbReference type="PANTHER" id="PTHR43399">
    <property type="entry name" value="SUBTILISIN-RELATED"/>
    <property type="match status" value="1"/>
</dbReference>
<evidence type="ECO:0000256" key="5">
    <source>
        <dbReference type="PIRSR" id="PIRSR615500-1"/>
    </source>
</evidence>
<dbReference type="SUPFAM" id="SSF49785">
    <property type="entry name" value="Galactose-binding domain-like"/>
    <property type="match status" value="1"/>
</dbReference>
<dbReference type="InterPro" id="IPR036852">
    <property type="entry name" value="Peptidase_S8/S53_dom_sf"/>
</dbReference>
<keyword evidence="4 6" id="KW-0720">Serine protease</keyword>
<dbReference type="GO" id="GO:0006508">
    <property type="term" value="P:proteolysis"/>
    <property type="evidence" value="ECO:0007669"/>
    <property type="project" value="UniProtKB-KW"/>
</dbReference>
<organism evidence="9">
    <name type="scientific">Streptomyces sp. NBC_00049</name>
    <dbReference type="NCBI Taxonomy" id="2903617"/>
    <lineage>
        <taxon>Bacteria</taxon>
        <taxon>Bacillati</taxon>
        <taxon>Actinomycetota</taxon>
        <taxon>Actinomycetes</taxon>
        <taxon>Kitasatosporales</taxon>
        <taxon>Streptomycetaceae</taxon>
        <taxon>Streptomyces</taxon>
    </lineage>
</organism>
<dbReference type="Pfam" id="PF00082">
    <property type="entry name" value="Peptidase_S8"/>
    <property type="match status" value="1"/>
</dbReference>
<dbReference type="SUPFAM" id="SSF52743">
    <property type="entry name" value="Subtilisin-like"/>
    <property type="match status" value="1"/>
</dbReference>
<dbReference type="PANTHER" id="PTHR43399:SF4">
    <property type="entry name" value="CELL WALL-ASSOCIATED PROTEASE"/>
    <property type="match status" value="1"/>
</dbReference>
<feature type="active site" description="Charge relay system" evidence="5 6">
    <location>
        <position position="297"/>
    </location>
</feature>
<evidence type="ECO:0000256" key="4">
    <source>
        <dbReference type="ARBA" id="ARBA00022825"/>
    </source>
</evidence>
<feature type="region of interest" description="Disordered" evidence="7">
    <location>
        <begin position="169"/>
        <end position="194"/>
    </location>
</feature>
<feature type="active site" description="Charge relay system" evidence="5 6">
    <location>
        <position position="329"/>
    </location>
</feature>
<keyword evidence="2 6" id="KW-0645">Protease</keyword>
<keyword evidence="3 6" id="KW-0378">Hydrolase</keyword>
<dbReference type="PRINTS" id="PR00723">
    <property type="entry name" value="SUBTILISIN"/>
</dbReference>